<dbReference type="PATRIC" id="fig|1003195.11.peg.5788"/>
<feature type="compositionally biased region" description="Pro residues" evidence="1">
    <location>
        <begin position="183"/>
        <end position="192"/>
    </location>
</feature>
<evidence type="ECO:0000256" key="1">
    <source>
        <dbReference type="SAM" id="MobiDB-lite"/>
    </source>
</evidence>
<dbReference type="KEGG" id="sct:SCAT_4348"/>
<feature type="chain" id="PRO_5003378830" evidence="2">
    <location>
        <begin position="29"/>
        <end position="211"/>
    </location>
</feature>
<proteinExistence type="predicted"/>
<dbReference type="STRING" id="1003195.SCATT_43350"/>
<dbReference type="PROSITE" id="PS51257">
    <property type="entry name" value="PROKAR_LIPOPROTEIN"/>
    <property type="match status" value="1"/>
</dbReference>
<dbReference type="eggNOG" id="ENOG5033XKZ">
    <property type="taxonomic scope" value="Bacteria"/>
</dbReference>
<dbReference type="EMBL" id="CP003219">
    <property type="protein sequence ID" value="AEW96706.1"/>
    <property type="molecule type" value="Genomic_DNA"/>
</dbReference>
<feature type="compositionally biased region" description="Polar residues" evidence="1">
    <location>
        <begin position="88"/>
        <end position="103"/>
    </location>
</feature>
<dbReference type="HOGENOM" id="CLU_1467395_0_0_11"/>
<evidence type="ECO:0000313" key="3">
    <source>
        <dbReference type="EMBL" id="AEW96706.1"/>
    </source>
</evidence>
<protein>
    <submittedName>
        <fullName evidence="3">Uncharacterized protein</fullName>
    </submittedName>
</protein>
<organism evidence="3 4">
    <name type="scientific">Streptantibioticus cattleyicolor (strain ATCC 35852 / DSM 46488 / JCM 4925 / NBRC 14057 / NRRL 8057)</name>
    <name type="common">Streptomyces cattleya</name>
    <dbReference type="NCBI Taxonomy" id="1003195"/>
    <lineage>
        <taxon>Bacteria</taxon>
        <taxon>Bacillati</taxon>
        <taxon>Actinomycetota</taxon>
        <taxon>Actinomycetes</taxon>
        <taxon>Kitasatosporales</taxon>
        <taxon>Streptomycetaceae</taxon>
        <taxon>Streptantibioticus</taxon>
    </lineage>
</organism>
<dbReference type="KEGG" id="scy:SCATT_43350"/>
<feature type="region of interest" description="Disordered" evidence="1">
    <location>
        <begin position="170"/>
        <end position="211"/>
    </location>
</feature>
<dbReference type="OrthoDB" id="3867807at2"/>
<dbReference type="Proteomes" id="UP000007842">
    <property type="component" value="Chromosome"/>
</dbReference>
<accession>F8JSI2</accession>
<name>F8JSI2_STREN</name>
<evidence type="ECO:0000313" key="4">
    <source>
        <dbReference type="Proteomes" id="UP000007842"/>
    </source>
</evidence>
<accession>G8WT00</accession>
<dbReference type="AlphaFoldDB" id="F8JSI2"/>
<feature type="region of interest" description="Disordered" evidence="1">
    <location>
        <begin position="84"/>
        <end position="103"/>
    </location>
</feature>
<evidence type="ECO:0000256" key="2">
    <source>
        <dbReference type="SAM" id="SignalP"/>
    </source>
</evidence>
<sequence>MSTRHHLRRSLSAALPVVLLAVLTAGCADEGRTAPKASPKERISMDMQQAGNRAEEILDDTLGAIKPPVSWAYYTPGQMACSDGLNRPTGTTNVQRSRNVTTAVSPQRRGAFLGLVQRHWQQRGYRMVSVDTDKDMPAIDAQTPDGFAVSLGVGDKGNIFFDVSSPCVKPSAMTYPKGTPGTPGNPPDPAPLTPRKDSPFWASPDPLPSRQ</sequence>
<dbReference type="RefSeq" id="WP_014145060.1">
    <property type="nucleotide sequence ID" value="NC_016111.1"/>
</dbReference>
<gene>
    <name evidence="3" type="ordered locus">SCATT_43350</name>
</gene>
<keyword evidence="2" id="KW-0732">Signal</keyword>
<feature type="signal peptide" evidence="2">
    <location>
        <begin position="1"/>
        <end position="28"/>
    </location>
</feature>
<keyword evidence="4" id="KW-1185">Reference proteome</keyword>
<reference evidence="4" key="1">
    <citation type="submission" date="2011-12" db="EMBL/GenBank/DDBJ databases">
        <title>Complete genome sequence of Streptomyces cattleya strain DSM 46488.</title>
        <authorList>
            <person name="Ou H.-Y."/>
            <person name="Li P."/>
            <person name="Zhao C."/>
            <person name="O'Hagan D."/>
            <person name="Deng Z."/>
        </authorList>
    </citation>
    <scope>NUCLEOTIDE SEQUENCE [LARGE SCALE GENOMIC DNA]</scope>
    <source>
        <strain evidence="4">ATCC 35852 / DSM 46488 / JCM 4925 / NBRC 14057 / NRRL 8057</strain>
    </source>
</reference>